<evidence type="ECO:0000256" key="3">
    <source>
        <dbReference type="ARBA" id="ARBA00022729"/>
    </source>
</evidence>
<evidence type="ECO:0000259" key="5">
    <source>
        <dbReference type="Pfam" id="PF00496"/>
    </source>
</evidence>
<dbReference type="InterPro" id="IPR039424">
    <property type="entry name" value="SBP_5"/>
</dbReference>
<evidence type="ECO:0000256" key="4">
    <source>
        <dbReference type="SAM" id="SignalP"/>
    </source>
</evidence>
<feature type="signal peptide" evidence="4">
    <location>
        <begin position="1"/>
        <end position="23"/>
    </location>
</feature>
<name>A0A9D2LRN5_9FIRM</name>
<dbReference type="Pfam" id="PF00496">
    <property type="entry name" value="SBP_bac_5"/>
    <property type="match status" value="1"/>
</dbReference>
<dbReference type="InterPro" id="IPR030678">
    <property type="entry name" value="Peptide/Ni-bd"/>
</dbReference>
<keyword evidence="2" id="KW-0813">Transport</keyword>
<comment type="caution">
    <text evidence="6">The sequence shown here is derived from an EMBL/GenBank/DDBJ whole genome shotgun (WGS) entry which is preliminary data.</text>
</comment>
<comment type="similarity">
    <text evidence="1">Belongs to the bacterial solute-binding protein 5 family.</text>
</comment>
<dbReference type="GO" id="GO:0042597">
    <property type="term" value="C:periplasmic space"/>
    <property type="evidence" value="ECO:0007669"/>
    <property type="project" value="UniProtKB-ARBA"/>
</dbReference>
<accession>A0A9D2LRN5</accession>
<dbReference type="PANTHER" id="PTHR30290">
    <property type="entry name" value="PERIPLASMIC BINDING COMPONENT OF ABC TRANSPORTER"/>
    <property type="match status" value="1"/>
</dbReference>
<protein>
    <submittedName>
        <fullName evidence="6">ABC transporter substrate-binding protein</fullName>
    </submittedName>
</protein>
<dbReference type="Proteomes" id="UP000823842">
    <property type="component" value="Unassembled WGS sequence"/>
</dbReference>
<evidence type="ECO:0000313" key="6">
    <source>
        <dbReference type="EMBL" id="HJB28345.1"/>
    </source>
</evidence>
<gene>
    <name evidence="6" type="ORF">IAA06_06080</name>
</gene>
<feature type="domain" description="Solute-binding protein family 5" evidence="5">
    <location>
        <begin position="91"/>
        <end position="430"/>
    </location>
</feature>
<reference evidence="6" key="2">
    <citation type="submission" date="2021-04" db="EMBL/GenBank/DDBJ databases">
        <authorList>
            <person name="Gilroy R."/>
        </authorList>
    </citation>
    <scope>NUCLEOTIDE SEQUENCE</scope>
    <source>
        <strain evidence="6">ChiSjej1B19-5720</strain>
    </source>
</reference>
<dbReference type="SUPFAM" id="SSF53850">
    <property type="entry name" value="Periplasmic binding protein-like II"/>
    <property type="match status" value="1"/>
</dbReference>
<proteinExistence type="inferred from homology"/>
<dbReference type="GO" id="GO:1904680">
    <property type="term" value="F:peptide transmembrane transporter activity"/>
    <property type="evidence" value="ECO:0007669"/>
    <property type="project" value="TreeGrafter"/>
</dbReference>
<reference evidence="6" key="1">
    <citation type="journal article" date="2021" name="PeerJ">
        <title>Extensive microbial diversity within the chicken gut microbiome revealed by metagenomics and culture.</title>
        <authorList>
            <person name="Gilroy R."/>
            <person name="Ravi A."/>
            <person name="Getino M."/>
            <person name="Pursley I."/>
            <person name="Horton D.L."/>
            <person name="Alikhan N.F."/>
            <person name="Baker D."/>
            <person name="Gharbi K."/>
            <person name="Hall N."/>
            <person name="Watson M."/>
            <person name="Adriaenssens E.M."/>
            <person name="Foster-Nyarko E."/>
            <person name="Jarju S."/>
            <person name="Secka A."/>
            <person name="Antonio M."/>
            <person name="Oren A."/>
            <person name="Chaudhuri R.R."/>
            <person name="La Ragione R."/>
            <person name="Hildebrand F."/>
            <person name="Pallen M.J."/>
        </authorList>
    </citation>
    <scope>NUCLEOTIDE SEQUENCE</scope>
    <source>
        <strain evidence="6">ChiSjej1B19-5720</strain>
    </source>
</reference>
<keyword evidence="3 4" id="KW-0732">Signal</keyword>
<sequence>MKVSKIAAAGLTAAMLVSVPVYAEETTGTAYSVNADENNTVETDETLQIALASEPSTLWQGATGKTENEASIIEGAMWDTLLAQDKETGELLPNLATEWEWVDETHCRFTLRDDVTMSDGTPLVADDVVYTISLFAERSANTDYGRYFDAETTEAEDEHTVTIGFTTKAPDLLTMLSWTPMGIVSEEEVEALGGPEQAEKNPAMGCGKYIFKEWQSGQSVILERNENYWNPDWTGYFKEIRFTFTNDGSSRAMAVEAGDIDVAFGLPINQAATYVENPSLKTYLYNFGQVTHLFFNMGDDSRPTKDAKVREAIDLALDYDSVAMVGTAGYAEPSLGYFDSSSQYYNETYTSEERAVDLERAKELLAEAGYENGLELETIALQNEVNVYTAIQGSLAQAGISLTINTVDTAQYVQEAFAGGYDIIMVGEYTAARFPTLFTFFQKEPIEAGTVIGGDKYTTDELDAAIQDAIQEEDTETAKEKLGAIEQTFKEETLVVNLYPQMESIITGSDIKGVSTRERNYIDVTTLYK</sequence>
<organism evidence="6 7">
    <name type="scientific">Candidatus Blautia faecavium</name>
    <dbReference type="NCBI Taxonomy" id="2838487"/>
    <lineage>
        <taxon>Bacteria</taxon>
        <taxon>Bacillati</taxon>
        <taxon>Bacillota</taxon>
        <taxon>Clostridia</taxon>
        <taxon>Lachnospirales</taxon>
        <taxon>Lachnospiraceae</taxon>
        <taxon>Blautia</taxon>
    </lineage>
</organism>
<feature type="chain" id="PRO_5039568493" evidence="4">
    <location>
        <begin position="24"/>
        <end position="529"/>
    </location>
</feature>
<evidence type="ECO:0000256" key="2">
    <source>
        <dbReference type="ARBA" id="ARBA00022448"/>
    </source>
</evidence>
<dbReference type="GO" id="GO:0043190">
    <property type="term" value="C:ATP-binding cassette (ABC) transporter complex"/>
    <property type="evidence" value="ECO:0007669"/>
    <property type="project" value="InterPro"/>
</dbReference>
<evidence type="ECO:0000256" key="1">
    <source>
        <dbReference type="ARBA" id="ARBA00005695"/>
    </source>
</evidence>
<dbReference type="AlphaFoldDB" id="A0A9D2LRN5"/>
<dbReference type="EMBL" id="DWYZ01000115">
    <property type="protein sequence ID" value="HJB28345.1"/>
    <property type="molecule type" value="Genomic_DNA"/>
</dbReference>
<dbReference type="PANTHER" id="PTHR30290:SF9">
    <property type="entry name" value="OLIGOPEPTIDE-BINDING PROTEIN APPA"/>
    <property type="match status" value="1"/>
</dbReference>
<dbReference type="Gene3D" id="3.10.105.10">
    <property type="entry name" value="Dipeptide-binding Protein, Domain 3"/>
    <property type="match status" value="1"/>
</dbReference>
<evidence type="ECO:0000313" key="7">
    <source>
        <dbReference type="Proteomes" id="UP000823842"/>
    </source>
</evidence>
<dbReference type="PIRSF" id="PIRSF002741">
    <property type="entry name" value="MppA"/>
    <property type="match status" value="1"/>
</dbReference>
<dbReference type="InterPro" id="IPR000914">
    <property type="entry name" value="SBP_5_dom"/>
</dbReference>
<dbReference type="Gene3D" id="3.40.190.10">
    <property type="entry name" value="Periplasmic binding protein-like II"/>
    <property type="match status" value="1"/>
</dbReference>
<dbReference type="CDD" id="cd00995">
    <property type="entry name" value="PBP2_NikA_DppA_OppA_like"/>
    <property type="match status" value="1"/>
</dbReference>
<dbReference type="GO" id="GO:0015833">
    <property type="term" value="P:peptide transport"/>
    <property type="evidence" value="ECO:0007669"/>
    <property type="project" value="TreeGrafter"/>
</dbReference>